<dbReference type="Proteomes" id="UP001632037">
    <property type="component" value="Unassembled WGS sequence"/>
</dbReference>
<accession>A0ABD3FXV0</accession>
<reference evidence="1 2" key="1">
    <citation type="submission" date="2024-09" db="EMBL/GenBank/DDBJ databases">
        <title>Genome sequencing and assembly of Phytophthora oleae, isolate VK10A, causative agent of rot of olive drupes.</title>
        <authorList>
            <person name="Conti Taguali S."/>
            <person name="Riolo M."/>
            <person name="La Spada F."/>
            <person name="Cacciola S.O."/>
            <person name="Dionisio G."/>
        </authorList>
    </citation>
    <scope>NUCLEOTIDE SEQUENCE [LARGE SCALE GENOMIC DNA]</scope>
    <source>
        <strain evidence="1 2">VK10A</strain>
    </source>
</reference>
<gene>
    <name evidence="1" type="ORF">V7S43_004783</name>
</gene>
<sequence length="154" mass="17186">MLFGIASVSFDRKKEAPPLSQAALVFNAAPLTHAQRTHITVGATALRGLQHKDKACRSFAMPGKRKSFSEVTKIHLSPDDYRVLVDWIEIDANFKTIYGTDGKMKIGGPPKQTKAAAFGDMADYLFAITSHRELPRLTGEQLQSRWRTSRQNLQ</sequence>
<evidence type="ECO:0008006" key="3">
    <source>
        <dbReference type="Google" id="ProtNLM"/>
    </source>
</evidence>
<keyword evidence="2" id="KW-1185">Reference proteome</keyword>
<name>A0ABD3FXV0_9STRA</name>
<proteinExistence type="predicted"/>
<evidence type="ECO:0000313" key="1">
    <source>
        <dbReference type="EMBL" id="KAL3670464.1"/>
    </source>
</evidence>
<comment type="caution">
    <text evidence="1">The sequence shown here is derived from an EMBL/GenBank/DDBJ whole genome shotgun (WGS) entry which is preliminary data.</text>
</comment>
<dbReference type="AlphaFoldDB" id="A0ABD3FXV0"/>
<protein>
    <recommendedName>
        <fullName evidence="3">PiggyBac transposable element-derived protein domain-containing protein</fullName>
    </recommendedName>
</protein>
<dbReference type="EMBL" id="JBIMZQ010000007">
    <property type="protein sequence ID" value="KAL3670464.1"/>
    <property type="molecule type" value="Genomic_DNA"/>
</dbReference>
<evidence type="ECO:0000313" key="2">
    <source>
        <dbReference type="Proteomes" id="UP001632037"/>
    </source>
</evidence>
<organism evidence="1 2">
    <name type="scientific">Phytophthora oleae</name>
    <dbReference type="NCBI Taxonomy" id="2107226"/>
    <lineage>
        <taxon>Eukaryota</taxon>
        <taxon>Sar</taxon>
        <taxon>Stramenopiles</taxon>
        <taxon>Oomycota</taxon>
        <taxon>Peronosporomycetes</taxon>
        <taxon>Peronosporales</taxon>
        <taxon>Peronosporaceae</taxon>
        <taxon>Phytophthora</taxon>
    </lineage>
</organism>